<protein>
    <submittedName>
        <fullName evidence="1">Uncharacterized protein</fullName>
    </submittedName>
</protein>
<keyword evidence="2" id="KW-1185">Reference proteome</keyword>
<name>A0A023DKP6_9BACL</name>
<accession>A0A023DKP6</accession>
<comment type="caution">
    <text evidence="1">The sequence shown here is derived from an EMBL/GenBank/DDBJ whole genome shotgun (WGS) entry which is preliminary data.</text>
</comment>
<gene>
    <name evidence="1" type="ORF">GCA01S_105_00040</name>
</gene>
<dbReference type="EMBL" id="BAWO01000105">
    <property type="protein sequence ID" value="GAJ41827.1"/>
    <property type="molecule type" value="Genomic_DNA"/>
</dbReference>
<dbReference type="AlphaFoldDB" id="A0A023DKP6"/>
<evidence type="ECO:0000313" key="1">
    <source>
        <dbReference type="EMBL" id="GAJ41827.1"/>
    </source>
</evidence>
<dbReference type="RefSeq" id="WP_042412460.1">
    <property type="nucleotide sequence ID" value="NZ_BAWO01000105.1"/>
</dbReference>
<evidence type="ECO:0000313" key="2">
    <source>
        <dbReference type="Proteomes" id="UP000023561"/>
    </source>
</evidence>
<dbReference type="OrthoDB" id="1911146at2"/>
<dbReference type="GeneID" id="301193347"/>
<organism evidence="1 2">
    <name type="scientific">Parageobacillus caldoxylosilyticus NBRC 107762</name>
    <dbReference type="NCBI Taxonomy" id="1220594"/>
    <lineage>
        <taxon>Bacteria</taxon>
        <taxon>Bacillati</taxon>
        <taxon>Bacillota</taxon>
        <taxon>Bacilli</taxon>
        <taxon>Bacillales</taxon>
        <taxon>Anoxybacillaceae</taxon>
        <taxon>Saccharococcus</taxon>
    </lineage>
</organism>
<proteinExistence type="predicted"/>
<sequence>MFLLYFQDECLGEIQDINTEGMWMCGKLIPNQNIVKFKDFFKALTSEENDFKESEYNEEWLKDDNWFIVDDHQNKRGIYLPAVYEDGEINWRWR</sequence>
<reference evidence="1 2" key="1">
    <citation type="submission" date="2014-04" db="EMBL/GenBank/DDBJ databases">
        <title>Whole genome shotgun sequence of Geobacillus caldoxylosilyticus NBRC 107762.</title>
        <authorList>
            <person name="Hosoyama A."/>
            <person name="Hosoyama Y."/>
            <person name="Katano-Makiyama Y."/>
            <person name="Tsuchikane K."/>
            <person name="Ohji S."/>
            <person name="Ichikawa N."/>
            <person name="Yamazoe A."/>
            <person name="Fujita N."/>
        </authorList>
    </citation>
    <scope>NUCLEOTIDE SEQUENCE [LARGE SCALE GENOMIC DNA]</scope>
    <source>
        <strain evidence="1 2">NBRC 107762</strain>
    </source>
</reference>
<dbReference type="Proteomes" id="UP000023561">
    <property type="component" value="Unassembled WGS sequence"/>
</dbReference>